<dbReference type="SUPFAM" id="SSF50814">
    <property type="entry name" value="Lipocalins"/>
    <property type="match status" value="1"/>
</dbReference>
<dbReference type="GO" id="GO:0000302">
    <property type="term" value="P:response to reactive oxygen species"/>
    <property type="evidence" value="ECO:0007669"/>
    <property type="project" value="TreeGrafter"/>
</dbReference>
<proteinExistence type="inferred from homology"/>
<dbReference type="AlphaFoldDB" id="A0A0V0GCQ1"/>
<dbReference type="InterPro" id="IPR005657">
    <property type="entry name" value="Triabi/Procalin"/>
</dbReference>
<evidence type="ECO:0000313" key="8">
    <source>
        <dbReference type="EMBL" id="JAP05889.1"/>
    </source>
</evidence>
<dbReference type="GO" id="GO:0030682">
    <property type="term" value="P:symbiont-mediated perturbation of host defenses"/>
    <property type="evidence" value="ECO:0007669"/>
    <property type="project" value="InterPro"/>
</dbReference>
<comment type="subcellular location">
    <subcellularLocation>
        <location evidence="1">Secreted</location>
    </subcellularLocation>
</comment>
<evidence type="ECO:0000256" key="2">
    <source>
        <dbReference type="ARBA" id="ARBA00022525"/>
    </source>
</evidence>
<keyword evidence="2" id="KW-0964">Secreted</keyword>
<feature type="non-terminal residue" evidence="8">
    <location>
        <position position="215"/>
    </location>
</feature>
<accession>A0A0V0GCQ1</accession>
<dbReference type="Pfam" id="PF03973">
    <property type="entry name" value="Triabin"/>
    <property type="match status" value="1"/>
</dbReference>
<keyword evidence="5" id="KW-1199">Hemostasis impairing toxin</keyword>
<evidence type="ECO:0000256" key="5">
    <source>
        <dbReference type="ARBA" id="ARBA00023240"/>
    </source>
</evidence>
<evidence type="ECO:0000256" key="1">
    <source>
        <dbReference type="ARBA" id="ARBA00004613"/>
    </source>
</evidence>
<keyword evidence="4 7" id="KW-0732">Signal</keyword>
<dbReference type="EMBL" id="GECL01000235">
    <property type="protein sequence ID" value="JAP05889.1"/>
    <property type="molecule type" value="Transcribed_RNA"/>
</dbReference>
<evidence type="ECO:0000256" key="4">
    <source>
        <dbReference type="ARBA" id="ARBA00022729"/>
    </source>
</evidence>
<dbReference type="GO" id="GO:0006629">
    <property type="term" value="P:lipid metabolic process"/>
    <property type="evidence" value="ECO:0007669"/>
    <property type="project" value="TreeGrafter"/>
</dbReference>
<comment type="similarity">
    <text evidence="6">Belongs to the calycin superfamily. Triabin family.</text>
</comment>
<dbReference type="GO" id="GO:0005576">
    <property type="term" value="C:extracellular region"/>
    <property type="evidence" value="ECO:0007669"/>
    <property type="project" value="UniProtKB-SubCell"/>
</dbReference>
<evidence type="ECO:0000256" key="3">
    <source>
        <dbReference type="ARBA" id="ARBA00022656"/>
    </source>
</evidence>
<feature type="chain" id="PRO_5006865239" evidence="7">
    <location>
        <begin position="19"/>
        <end position="215"/>
    </location>
</feature>
<evidence type="ECO:0000256" key="7">
    <source>
        <dbReference type="SAM" id="SignalP"/>
    </source>
</evidence>
<protein>
    <submittedName>
        <fullName evidence="8">Putative nitrophorin</fullName>
    </submittedName>
</protein>
<dbReference type="PANTHER" id="PTHR10612">
    <property type="entry name" value="APOLIPOPROTEIN D"/>
    <property type="match status" value="1"/>
</dbReference>
<reference evidence="8" key="1">
    <citation type="journal article" date="2018" name="J. Proteomics">
        <title>Exploring the molecular complexity of Triatoma dimidiata sialome.</title>
        <authorList>
            <person name="Santiago P.B."/>
            <person name="de Araujo C.N."/>
            <person name="Charneau S."/>
            <person name="Bastos I.M.D."/>
            <person name="Assumpcao T.C.F."/>
            <person name="Queiroz R.M.L."/>
            <person name="Praca Y.R."/>
            <person name="Cordeiro T.M."/>
            <person name="Garcia C.H.S."/>
            <person name="da Silva I.G."/>
            <person name="Raiol T."/>
            <person name="Motta F.N."/>
            <person name="de Araujo Oliveira J.V."/>
            <person name="de Sousa M.V."/>
            <person name="Ribeiro J.M.C."/>
            <person name="de Santana J.M."/>
        </authorList>
    </citation>
    <scope>NUCLEOTIDE SEQUENCE</scope>
    <source>
        <strain evidence="8">Santander</strain>
        <tissue evidence="8">Salivary glands</tissue>
    </source>
</reference>
<dbReference type="Gene3D" id="2.40.128.20">
    <property type="match status" value="1"/>
</dbReference>
<name>A0A0V0GCQ1_TRIDM</name>
<organism evidence="8">
    <name type="scientific">Triatoma dimidiata</name>
    <name type="common">Kissing bug</name>
    <name type="synonym">Meccus dimidiatus</name>
    <dbReference type="NCBI Taxonomy" id="72491"/>
    <lineage>
        <taxon>Eukaryota</taxon>
        <taxon>Metazoa</taxon>
        <taxon>Ecdysozoa</taxon>
        <taxon>Arthropoda</taxon>
        <taxon>Hexapoda</taxon>
        <taxon>Insecta</taxon>
        <taxon>Pterygota</taxon>
        <taxon>Neoptera</taxon>
        <taxon>Paraneoptera</taxon>
        <taxon>Hemiptera</taxon>
        <taxon>Heteroptera</taxon>
        <taxon>Panheteroptera</taxon>
        <taxon>Cimicomorpha</taxon>
        <taxon>Reduviidae</taxon>
        <taxon>Triatominae</taxon>
        <taxon>Triatoma</taxon>
    </lineage>
</organism>
<dbReference type="GO" id="GO:0005737">
    <property type="term" value="C:cytoplasm"/>
    <property type="evidence" value="ECO:0007669"/>
    <property type="project" value="TreeGrafter"/>
</dbReference>
<feature type="signal peptide" evidence="7">
    <location>
        <begin position="1"/>
        <end position="18"/>
    </location>
</feature>
<dbReference type="GO" id="GO:0090729">
    <property type="term" value="F:toxin activity"/>
    <property type="evidence" value="ECO:0007669"/>
    <property type="project" value="UniProtKB-KW"/>
</dbReference>
<dbReference type="InterPro" id="IPR012674">
    <property type="entry name" value="Calycin"/>
</dbReference>
<dbReference type="PANTHER" id="PTHR10612:SF34">
    <property type="entry name" value="APOLIPOPROTEIN D"/>
    <property type="match status" value="1"/>
</dbReference>
<sequence>MYIFRALIFVGIISLSNCRPEIQSQIQPQEQQQTQQNLFLKCPDLPSKQQFNATAYFRDVWYVVSSYNPQMLSNKSEDNKICIKFTSQILENGNAREFYTQQNEYISDLYLETITDHNEFQNGTGKFIVQTRSVDKEGNAKQSFYPVLTTIIDTDYSNYAVELKCIPLLNDVLRVYLILNRKPHIMDPNVESILNKLELKLQDFTTMSKPDCARL</sequence>
<evidence type="ECO:0000256" key="6">
    <source>
        <dbReference type="ARBA" id="ARBA00034121"/>
    </source>
</evidence>
<keyword evidence="3" id="KW-0800">Toxin</keyword>